<dbReference type="GO" id="GO:0046872">
    <property type="term" value="F:metal ion binding"/>
    <property type="evidence" value="ECO:0007669"/>
    <property type="project" value="UniProtKB-KW"/>
</dbReference>
<dbReference type="GO" id="GO:0020037">
    <property type="term" value="F:heme binding"/>
    <property type="evidence" value="ECO:0007669"/>
    <property type="project" value="InterPro"/>
</dbReference>
<dbReference type="EMBL" id="LAZR01000323">
    <property type="protein sequence ID" value="KKN74593.1"/>
    <property type="molecule type" value="Genomic_DNA"/>
</dbReference>
<evidence type="ECO:0000256" key="6">
    <source>
        <dbReference type="ARBA" id="ARBA00023004"/>
    </source>
</evidence>
<evidence type="ECO:0000313" key="9">
    <source>
        <dbReference type="EMBL" id="KKN74593.1"/>
    </source>
</evidence>
<name>A0A0F9W939_9ZZZZ</name>
<dbReference type="Pfam" id="PF25275">
    <property type="entry name" value="Golvesin_C"/>
    <property type="match status" value="1"/>
</dbReference>
<reference evidence="9" key="1">
    <citation type="journal article" date="2015" name="Nature">
        <title>Complex archaea that bridge the gap between prokaryotes and eukaryotes.</title>
        <authorList>
            <person name="Spang A."/>
            <person name="Saw J.H."/>
            <person name="Jorgensen S.L."/>
            <person name="Zaremba-Niedzwiedzka K."/>
            <person name="Martijn J."/>
            <person name="Lind A.E."/>
            <person name="van Eijk R."/>
            <person name="Schleper C."/>
            <person name="Guy L."/>
            <person name="Ettema T.J."/>
        </authorList>
    </citation>
    <scope>NUCLEOTIDE SEQUENCE</scope>
</reference>
<keyword evidence="2" id="KW-0575">Peroxidase</keyword>
<organism evidence="9">
    <name type="scientific">marine sediment metagenome</name>
    <dbReference type="NCBI Taxonomy" id="412755"/>
    <lineage>
        <taxon>unclassified sequences</taxon>
        <taxon>metagenomes</taxon>
        <taxon>ecological metagenomes</taxon>
    </lineage>
</organism>
<dbReference type="AlphaFoldDB" id="A0A0F9W939"/>
<evidence type="ECO:0000256" key="7">
    <source>
        <dbReference type="SAM" id="MobiDB-lite"/>
    </source>
</evidence>
<dbReference type="PROSITE" id="PS00436">
    <property type="entry name" value="PEROXIDASE_2"/>
    <property type="match status" value="1"/>
</dbReference>
<evidence type="ECO:0000256" key="3">
    <source>
        <dbReference type="ARBA" id="ARBA00022617"/>
    </source>
</evidence>
<dbReference type="Gene3D" id="1.10.520.10">
    <property type="match status" value="1"/>
</dbReference>
<sequence length="361" mass="38497">MSNESGDNNATGACPFGHGAGKPNKRTTSRDWWPEALSLTSLNQHSPRSNPYGGDFNYAAAFESLDLDAVIADLHQVMTDSQDWWPADFGHYGGLMIRLAWHSAGTYRITDGRGGAGGGQQNPYQAYIDAEKKRRKGLRAKKKKLGVELKKLRRKYKKVDREVKGMEQSSTTLIEKSGGKLALKPPTWPPGSANPPPAEVAGGSGPPAAGGNEATPAGGGDTPAEPVEVVIDNNDISNISGVGNWNVVQSGQGAVNGTLMHDGNAEKGKMELTYTVTLPRAGNYNVFFNNMGHPDSATNVPIEIVHADGSTSVLINQRAGGMGWIKMGSFRFTTSAPAKVILRTTNTDGYVLMDAVKFVSP</sequence>
<keyword evidence="5" id="KW-0560">Oxidoreductase</keyword>
<evidence type="ECO:0000256" key="2">
    <source>
        <dbReference type="ARBA" id="ARBA00022559"/>
    </source>
</evidence>
<feature type="compositionally biased region" description="Pro residues" evidence="7">
    <location>
        <begin position="186"/>
        <end position="198"/>
    </location>
</feature>
<keyword evidence="3" id="KW-0349">Heme</keyword>
<dbReference type="GO" id="GO:0042744">
    <property type="term" value="P:hydrogen peroxide catabolic process"/>
    <property type="evidence" value="ECO:0007669"/>
    <property type="project" value="TreeGrafter"/>
</dbReference>
<dbReference type="GO" id="GO:0070301">
    <property type="term" value="P:cellular response to hydrogen peroxide"/>
    <property type="evidence" value="ECO:0007669"/>
    <property type="project" value="TreeGrafter"/>
</dbReference>
<dbReference type="InterPro" id="IPR019794">
    <property type="entry name" value="Peroxidases_AS"/>
</dbReference>
<evidence type="ECO:0000259" key="8">
    <source>
        <dbReference type="Pfam" id="PF25275"/>
    </source>
</evidence>
<dbReference type="InterPro" id="IPR010255">
    <property type="entry name" value="Haem_peroxidase_sf"/>
</dbReference>
<evidence type="ECO:0000256" key="4">
    <source>
        <dbReference type="ARBA" id="ARBA00022723"/>
    </source>
</evidence>
<dbReference type="InterPro" id="IPR000763">
    <property type="entry name" value="Catalase_peroxidase"/>
</dbReference>
<gene>
    <name evidence="9" type="ORF">LCGC14_0389140</name>
</gene>
<dbReference type="GO" id="GO:0004096">
    <property type="term" value="F:catalase activity"/>
    <property type="evidence" value="ECO:0007669"/>
    <property type="project" value="InterPro"/>
</dbReference>
<dbReference type="SUPFAM" id="SSF48113">
    <property type="entry name" value="Heme-dependent peroxidases"/>
    <property type="match status" value="1"/>
</dbReference>
<feature type="region of interest" description="Disordered" evidence="7">
    <location>
        <begin position="160"/>
        <end position="226"/>
    </location>
</feature>
<dbReference type="GO" id="GO:0005829">
    <property type="term" value="C:cytosol"/>
    <property type="evidence" value="ECO:0007669"/>
    <property type="project" value="TreeGrafter"/>
</dbReference>
<keyword evidence="6" id="KW-0408">Iron</keyword>
<proteinExistence type="predicted"/>
<comment type="caution">
    <text evidence="9">The sequence shown here is derived from an EMBL/GenBank/DDBJ whole genome shotgun (WGS) entry which is preliminary data.</text>
</comment>
<dbReference type="PANTHER" id="PTHR30555:SF0">
    <property type="entry name" value="CATALASE-PEROXIDASE"/>
    <property type="match status" value="1"/>
</dbReference>
<accession>A0A0F9W939</accession>
<protein>
    <recommendedName>
        <fullName evidence="8">Golvesin/Xly CBD-like domain-containing protein</fullName>
    </recommendedName>
</protein>
<dbReference type="PANTHER" id="PTHR30555">
    <property type="entry name" value="HYDROPEROXIDASE I, BIFUNCTIONAL CATALASE-PEROXIDASE"/>
    <property type="match status" value="1"/>
</dbReference>
<evidence type="ECO:0000256" key="5">
    <source>
        <dbReference type="ARBA" id="ARBA00023002"/>
    </source>
</evidence>
<feature type="compositionally biased region" description="Polar residues" evidence="7">
    <location>
        <begin position="1"/>
        <end position="11"/>
    </location>
</feature>
<comment type="cofactor">
    <cofactor evidence="1">
        <name>heme b</name>
        <dbReference type="ChEBI" id="CHEBI:60344"/>
    </cofactor>
</comment>
<dbReference type="PRINTS" id="PR00460">
    <property type="entry name" value="BPEROXIDASE"/>
</dbReference>
<dbReference type="InterPro" id="IPR033803">
    <property type="entry name" value="CBD-like_Golvesin-Xly"/>
</dbReference>
<evidence type="ECO:0000256" key="1">
    <source>
        <dbReference type="ARBA" id="ARBA00001970"/>
    </source>
</evidence>
<feature type="domain" description="Golvesin/Xly CBD-like" evidence="8">
    <location>
        <begin position="229"/>
        <end position="359"/>
    </location>
</feature>
<keyword evidence="4" id="KW-0479">Metal-binding</keyword>
<feature type="region of interest" description="Disordered" evidence="7">
    <location>
        <begin position="1"/>
        <end position="29"/>
    </location>
</feature>